<feature type="domain" description="DinB-like" evidence="1">
    <location>
        <begin position="43"/>
        <end position="168"/>
    </location>
</feature>
<name>A0A3S4A470_9MICO</name>
<comment type="caution">
    <text evidence="2">The sequence shown here is derived from an EMBL/GenBank/DDBJ whole genome shotgun (WGS) entry which is preliminary data.</text>
</comment>
<keyword evidence="3" id="KW-1185">Reference proteome</keyword>
<sequence length="172" mass="19757">MPIIPDTKNWTWVLEESCTDCGLDTRAVAFTEIPALVRENADAWPAVLERAGVRERPDEDTWSPLEYAAHVRDVFRIFDERFRLTLTEDDPTFANWDQDATAVEDRYAEQDPVVVARELRDAAEALARTLESVPETALERTAFRSDGSRFTVESLGRYFIHDPVHHLHDVTR</sequence>
<dbReference type="InterPro" id="IPR034660">
    <property type="entry name" value="DinB/YfiT-like"/>
</dbReference>
<organism evidence="2 3">
    <name type="scientific">Labedella phragmitis</name>
    <dbReference type="NCBI Taxonomy" id="2498849"/>
    <lineage>
        <taxon>Bacteria</taxon>
        <taxon>Bacillati</taxon>
        <taxon>Actinomycetota</taxon>
        <taxon>Actinomycetes</taxon>
        <taxon>Micrococcales</taxon>
        <taxon>Microbacteriaceae</taxon>
        <taxon>Labedella</taxon>
    </lineage>
</organism>
<protein>
    <submittedName>
        <fullName evidence="2">DinB family protein</fullName>
    </submittedName>
</protein>
<evidence type="ECO:0000259" key="1">
    <source>
        <dbReference type="Pfam" id="PF12867"/>
    </source>
</evidence>
<evidence type="ECO:0000313" key="3">
    <source>
        <dbReference type="Proteomes" id="UP000288547"/>
    </source>
</evidence>
<evidence type="ECO:0000313" key="2">
    <source>
        <dbReference type="EMBL" id="RWZ51074.1"/>
    </source>
</evidence>
<dbReference type="Gene3D" id="1.20.120.450">
    <property type="entry name" value="dinb family like domain"/>
    <property type="match status" value="1"/>
</dbReference>
<reference evidence="2 3" key="1">
    <citation type="submission" date="2018-12" db="EMBL/GenBank/DDBJ databases">
        <authorList>
            <person name="Li F."/>
        </authorList>
    </citation>
    <scope>NUCLEOTIDE SEQUENCE [LARGE SCALE GENOMIC DNA]</scope>
    <source>
        <strain evidence="2 3">11W25H-1</strain>
    </source>
</reference>
<dbReference type="Pfam" id="PF12867">
    <property type="entry name" value="DinB_2"/>
    <property type="match status" value="1"/>
</dbReference>
<dbReference type="RefSeq" id="WP_128495068.1">
    <property type="nucleotide sequence ID" value="NZ_RZNB01000003.1"/>
</dbReference>
<dbReference type="AlphaFoldDB" id="A0A3S4A470"/>
<dbReference type="EMBL" id="RZNB01000003">
    <property type="protein sequence ID" value="RWZ51074.1"/>
    <property type="molecule type" value="Genomic_DNA"/>
</dbReference>
<dbReference type="SUPFAM" id="SSF109854">
    <property type="entry name" value="DinB/YfiT-like putative metalloenzymes"/>
    <property type="match status" value="1"/>
</dbReference>
<dbReference type="OrthoDB" id="3376896at2"/>
<accession>A0A3S4A470</accession>
<dbReference type="Proteomes" id="UP000288547">
    <property type="component" value="Unassembled WGS sequence"/>
</dbReference>
<dbReference type="InterPro" id="IPR024775">
    <property type="entry name" value="DinB-like"/>
</dbReference>
<gene>
    <name evidence="2" type="ORF">ELQ90_09785</name>
</gene>
<proteinExistence type="predicted"/>